<gene>
    <name evidence="2" type="ORF">VNI00_016715</name>
</gene>
<evidence type="ECO:0000313" key="3">
    <source>
        <dbReference type="Proteomes" id="UP001383192"/>
    </source>
</evidence>
<dbReference type="Proteomes" id="UP001383192">
    <property type="component" value="Unassembled WGS sequence"/>
</dbReference>
<organism evidence="2 3">
    <name type="scientific">Paramarasmius palmivorus</name>
    <dbReference type="NCBI Taxonomy" id="297713"/>
    <lineage>
        <taxon>Eukaryota</taxon>
        <taxon>Fungi</taxon>
        <taxon>Dikarya</taxon>
        <taxon>Basidiomycota</taxon>
        <taxon>Agaricomycotina</taxon>
        <taxon>Agaricomycetes</taxon>
        <taxon>Agaricomycetidae</taxon>
        <taxon>Agaricales</taxon>
        <taxon>Marasmiineae</taxon>
        <taxon>Marasmiaceae</taxon>
        <taxon>Paramarasmius</taxon>
    </lineage>
</organism>
<accession>A0AAW0BC97</accession>
<protein>
    <submittedName>
        <fullName evidence="2">Uncharacterized protein</fullName>
    </submittedName>
</protein>
<proteinExistence type="predicted"/>
<dbReference type="EMBL" id="JAYKXP010000138">
    <property type="protein sequence ID" value="KAK7023497.1"/>
    <property type="molecule type" value="Genomic_DNA"/>
</dbReference>
<evidence type="ECO:0000256" key="1">
    <source>
        <dbReference type="SAM" id="MobiDB-lite"/>
    </source>
</evidence>
<name>A0AAW0BC97_9AGAR</name>
<evidence type="ECO:0000313" key="2">
    <source>
        <dbReference type="EMBL" id="KAK7023497.1"/>
    </source>
</evidence>
<comment type="caution">
    <text evidence="2">The sequence shown here is derived from an EMBL/GenBank/DDBJ whole genome shotgun (WGS) entry which is preliminary data.</text>
</comment>
<feature type="region of interest" description="Disordered" evidence="1">
    <location>
        <begin position="144"/>
        <end position="173"/>
    </location>
</feature>
<sequence length="173" mass="19304">MPKAEGRPSQKQLTAQEELFKRLNQAQRKSINLLSFDSKKSALDVVPYPHDERGNPLPPDEAAQFFLPGGNFQVFEILCMCNEHARCFRVPKNSTSDYADHYIACCVHEKGTFGACPFFRSFNSIYNKGPGKTSFYGRIPSDDASECAEAGPSSSQAKERTTYLPTPSPSQKR</sequence>
<dbReference type="AlphaFoldDB" id="A0AAW0BC97"/>
<keyword evidence="3" id="KW-1185">Reference proteome</keyword>
<reference evidence="2 3" key="1">
    <citation type="submission" date="2024-01" db="EMBL/GenBank/DDBJ databases">
        <title>A draft genome for a cacao thread blight-causing isolate of Paramarasmius palmivorus.</title>
        <authorList>
            <person name="Baruah I.K."/>
            <person name="Bukari Y."/>
            <person name="Amoako-Attah I."/>
            <person name="Meinhardt L.W."/>
            <person name="Bailey B.A."/>
            <person name="Cohen S.P."/>
        </authorList>
    </citation>
    <scope>NUCLEOTIDE SEQUENCE [LARGE SCALE GENOMIC DNA]</scope>
    <source>
        <strain evidence="2 3">GH-12</strain>
    </source>
</reference>